<evidence type="ECO:0000256" key="1">
    <source>
        <dbReference type="ARBA" id="ARBA00006479"/>
    </source>
</evidence>
<dbReference type="InterPro" id="IPR043129">
    <property type="entry name" value="ATPase_NBD"/>
</dbReference>
<name>A0A933MJ61_UNCT6</name>
<dbReference type="InterPro" id="IPR000600">
    <property type="entry name" value="ROK"/>
</dbReference>
<protein>
    <submittedName>
        <fullName evidence="2">ROK family protein</fullName>
    </submittedName>
</protein>
<evidence type="ECO:0000313" key="3">
    <source>
        <dbReference type="Proteomes" id="UP000736328"/>
    </source>
</evidence>
<dbReference type="Gene3D" id="3.30.420.40">
    <property type="match status" value="2"/>
</dbReference>
<comment type="caution">
    <text evidence="2">The sequence shown here is derived from an EMBL/GenBank/DDBJ whole genome shotgun (WGS) entry which is preliminary data.</text>
</comment>
<comment type="similarity">
    <text evidence="1">Belongs to the ROK (NagC/XylR) family.</text>
</comment>
<dbReference type="EMBL" id="JACQXR010000001">
    <property type="protein sequence ID" value="MBI4725613.1"/>
    <property type="molecule type" value="Genomic_DNA"/>
</dbReference>
<evidence type="ECO:0000313" key="2">
    <source>
        <dbReference type="EMBL" id="MBI4725613.1"/>
    </source>
</evidence>
<sequence length="317" mass="32962">MKSVLLGLDLGGTNIKGVLLDAKTLKPVHRLQVPTSARRGARAVIGTMAAAIRKLVGWAAANKMSVRAIGIGSAGLVNRGTVRNSPNLPGWQDAVPLEQLLKNELKGLNVPLAIDNDANCFVLAETFCGAVKGYQDVVGLTLGTGVGGGIVLGGKLYRGFTGGAGELGHVSIKYDGPSCLCGNKGCLEAMVGAGAIVRRYRFLNSKFKIQNSKFTVVEISVRAKRGEVAAVKALAETGILLGVGLANYVNIFNPQAIVIGGGVAQAGKYIMKPVVREMKQRAMPYNALGVKVKLARLGPWAGAIGAALLNTPGVIPK</sequence>
<gene>
    <name evidence="2" type="ORF">HY768_00035</name>
</gene>
<dbReference type="AlphaFoldDB" id="A0A933MJ61"/>
<dbReference type="SUPFAM" id="SSF53067">
    <property type="entry name" value="Actin-like ATPase domain"/>
    <property type="match status" value="1"/>
</dbReference>
<proteinExistence type="inferred from homology"/>
<dbReference type="Proteomes" id="UP000736328">
    <property type="component" value="Unassembled WGS sequence"/>
</dbReference>
<dbReference type="PANTHER" id="PTHR18964">
    <property type="entry name" value="ROK (REPRESSOR, ORF, KINASE) FAMILY"/>
    <property type="match status" value="1"/>
</dbReference>
<dbReference type="InterPro" id="IPR049874">
    <property type="entry name" value="ROK_cs"/>
</dbReference>
<organism evidence="2 3">
    <name type="scientific">candidate division TA06 bacterium</name>
    <dbReference type="NCBI Taxonomy" id="2250710"/>
    <lineage>
        <taxon>Bacteria</taxon>
        <taxon>Bacteria division TA06</taxon>
    </lineage>
</organism>
<accession>A0A933MJ61</accession>
<reference evidence="2" key="1">
    <citation type="submission" date="2020-07" db="EMBL/GenBank/DDBJ databases">
        <title>Huge and variable diversity of episymbiotic CPR bacteria and DPANN archaea in groundwater ecosystems.</title>
        <authorList>
            <person name="He C.Y."/>
            <person name="Keren R."/>
            <person name="Whittaker M."/>
            <person name="Farag I.F."/>
            <person name="Doudna J."/>
            <person name="Cate J.H.D."/>
            <person name="Banfield J.F."/>
        </authorList>
    </citation>
    <scope>NUCLEOTIDE SEQUENCE</scope>
    <source>
        <strain evidence="2">NC_groundwater_1520_Pr4_B-0.1um_53_5</strain>
    </source>
</reference>
<dbReference type="PROSITE" id="PS01125">
    <property type="entry name" value="ROK"/>
    <property type="match status" value="1"/>
</dbReference>
<dbReference type="PANTHER" id="PTHR18964:SF149">
    <property type="entry name" value="BIFUNCTIONAL UDP-N-ACETYLGLUCOSAMINE 2-EPIMERASE_N-ACETYLMANNOSAMINE KINASE"/>
    <property type="match status" value="1"/>
</dbReference>
<dbReference type="Pfam" id="PF00480">
    <property type="entry name" value="ROK"/>
    <property type="match status" value="1"/>
</dbReference>